<keyword evidence="1" id="KW-0812">Transmembrane</keyword>
<dbReference type="AlphaFoldDB" id="A0A9W6HFW3"/>
<accession>A0A9W6HFW3</accession>
<evidence type="ECO:0000256" key="1">
    <source>
        <dbReference type="SAM" id="Phobius"/>
    </source>
</evidence>
<keyword evidence="1" id="KW-0472">Membrane</keyword>
<dbReference type="Proteomes" id="UP001142317">
    <property type="component" value="Unassembled WGS sequence"/>
</dbReference>
<reference evidence="2" key="1">
    <citation type="journal article" date="2014" name="Int. J. Syst. Evol. Microbiol.">
        <title>Complete genome sequence of Corynebacterium casei LMG S-19264T (=DSM 44701T), isolated from a smear-ripened cheese.</title>
        <authorList>
            <consortium name="US DOE Joint Genome Institute (JGI-PGF)"/>
            <person name="Walter F."/>
            <person name="Albersmeier A."/>
            <person name="Kalinowski J."/>
            <person name="Ruckert C."/>
        </authorList>
    </citation>
    <scope>NUCLEOTIDE SEQUENCE</scope>
    <source>
        <strain evidence="2">VKM Ac-1447</strain>
    </source>
</reference>
<name>A0A9W6HFW3_9MICO</name>
<dbReference type="RefSeq" id="WP_210007485.1">
    <property type="nucleotide sequence ID" value="NZ_JAGIOK010000001.1"/>
</dbReference>
<reference evidence="2" key="2">
    <citation type="submission" date="2023-01" db="EMBL/GenBank/DDBJ databases">
        <authorList>
            <person name="Sun Q."/>
            <person name="Evtushenko L."/>
        </authorList>
    </citation>
    <scope>NUCLEOTIDE SEQUENCE</scope>
    <source>
        <strain evidence="2">VKM Ac-1447</strain>
    </source>
</reference>
<sequence length="237" mass="26219">MMTSQLEVLHFVGLWWRIEGFPTASEWQAVAAVLTLVVAATAAIVALSQLRQGRHQLRLSAEANLRAAEAAESEARPYISVRFDLRVIPGARPKDPRHTGVLFVVIECVGRTPAREISLTVSPAFETSGEGRPGTAEEDPAMVALSEVFSGEPVIGMLHPGQQLDYILDYTANVVGSEELPQRYEVTATYSDATGIRRYTEPHILDLRPWRFSIAEPTAIDVIARQMRRVNENLERG</sequence>
<dbReference type="EMBL" id="BSEO01000005">
    <property type="protein sequence ID" value="GLJ79761.1"/>
    <property type="molecule type" value="Genomic_DNA"/>
</dbReference>
<evidence type="ECO:0000313" key="2">
    <source>
        <dbReference type="EMBL" id="GLJ79761.1"/>
    </source>
</evidence>
<gene>
    <name evidence="2" type="ORF">GCM10017586_14430</name>
</gene>
<feature type="transmembrane region" description="Helical" evidence="1">
    <location>
        <begin position="27"/>
        <end position="48"/>
    </location>
</feature>
<keyword evidence="3" id="KW-1185">Reference proteome</keyword>
<keyword evidence="1" id="KW-1133">Transmembrane helix</keyword>
<comment type="caution">
    <text evidence="2">The sequence shown here is derived from an EMBL/GenBank/DDBJ whole genome shotgun (WGS) entry which is preliminary data.</text>
</comment>
<evidence type="ECO:0000313" key="3">
    <source>
        <dbReference type="Proteomes" id="UP001142317"/>
    </source>
</evidence>
<organism evidence="2 3">
    <name type="scientific">Microbacterium imperiale</name>
    <dbReference type="NCBI Taxonomy" id="33884"/>
    <lineage>
        <taxon>Bacteria</taxon>
        <taxon>Bacillati</taxon>
        <taxon>Actinomycetota</taxon>
        <taxon>Actinomycetes</taxon>
        <taxon>Micrococcales</taxon>
        <taxon>Microbacteriaceae</taxon>
        <taxon>Microbacterium</taxon>
    </lineage>
</organism>
<protein>
    <submittedName>
        <fullName evidence="2">Uncharacterized protein</fullName>
    </submittedName>
</protein>
<proteinExistence type="predicted"/>